<dbReference type="InterPro" id="IPR001610">
    <property type="entry name" value="PAC"/>
</dbReference>
<dbReference type="CDD" id="cd00082">
    <property type="entry name" value="HisKA"/>
    <property type="match status" value="1"/>
</dbReference>
<feature type="domain" description="PAS" evidence="10">
    <location>
        <begin position="1"/>
        <end position="49"/>
    </location>
</feature>
<dbReference type="PANTHER" id="PTHR43047">
    <property type="entry name" value="TWO-COMPONENT HISTIDINE PROTEIN KINASE"/>
    <property type="match status" value="1"/>
</dbReference>
<dbReference type="GO" id="GO:0000155">
    <property type="term" value="F:phosphorelay sensor kinase activity"/>
    <property type="evidence" value="ECO:0007669"/>
    <property type="project" value="InterPro"/>
</dbReference>
<dbReference type="GO" id="GO:0005886">
    <property type="term" value="C:plasma membrane"/>
    <property type="evidence" value="ECO:0007669"/>
    <property type="project" value="UniProtKB-SubCell"/>
</dbReference>
<dbReference type="Pfam" id="PF00072">
    <property type="entry name" value="Response_reg"/>
    <property type="match status" value="1"/>
</dbReference>
<dbReference type="EMBL" id="JABWMJ010000002">
    <property type="protein sequence ID" value="NUZ05113.1"/>
    <property type="molecule type" value="Genomic_DNA"/>
</dbReference>
<feature type="domain" description="Histidine kinase" evidence="8">
    <location>
        <begin position="259"/>
        <end position="478"/>
    </location>
</feature>
<feature type="domain" description="PAC" evidence="11">
    <location>
        <begin position="69"/>
        <end position="121"/>
    </location>
</feature>
<dbReference type="SMART" id="SM00448">
    <property type="entry name" value="REC"/>
    <property type="match status" value="1"/>
</dbReference>
<dbReference type="InterPro" id="IPR036890">
    <property type="entry name" value="HATPase_C_sf"/>
</dbReference>
<proteinExistence type="predicted"/>
<dbReference type="SUPFAM" id="SSF55785">
    <property type="entry name" value="PYP-like sensor domain (PAS domain)"/>
    <property type="match status" value="2"/>
</dbReference>
<dbReference type="Gene3D" id="3.40.50.2300">
    <property type="match status" value="1"/>
</dbReference>
<evidence type="ECO:0000256" key="4">
    <source>
        <dbReference type="ARBA" id="ARBA00022553"/>
    </source>
</evidence>
<feature type="domain" description="PAC" evidence="11">
    <location>
        <begin position="197"/>
        <end position="249"/>
    </location>
</feature>
<dbReference type="InterPro" id="IPR011006">
    <property type="entry name" value="CheY-like_superfamily"/>
</dbReference>
<dbReference type="InterPro" id="IPR035965">
    <property type="entry name" value="PAS-like_dom_sf"/>
</dbReference>
<sequence>MVESASDYAIMLLDPSGVVLSWNDGARRMKGFELEEVIGQHVSMFYPSELLERDAPAIELATAAREGRFADEGWRVRKDGSRFWANVVITRLLLPNGQLRGFSKITRDISERRRQDELLRLSEERFRLLVEGVKDYAIFMLDPAGYIVSWNTGAQQTKGYEASEIIGQHFSVFYPPEVAARGWPQEELEIAVREGRMEDEGWRVRKDGSRFWASVVITKLVDANGRHRGFGKVTRDLTERRRVAALEDEGRRITTFLAMLGHELRNPLAPISNGLALLERNRATSDALRPTLQMMGRQLTQLTRLVDDLLDVGRITSGKIHLESEPVQLREVVVQGLESVQPLVAARQHAIEVDVGSADPWVLGDRARLVQVLSNLLHNAAKFTPSGGRIQIRLAQHGDRAELSVRDNGPGIAESHLAKVFELFGQGDQDIARPHGGLGLGLSLVRRIVVLHGGEVSLFSRGIPGEGAEFVVRLPTIQAPLPDTARTDEPDDAQRVLVVDDNLDAAASMSALVEVLGYPTLTVHDGPSAVEAIKTNRLGVVILDIGLPGFSGIEVVRRVRVEMAHAPTFIAVSGYAEQSGFETPLESVFHAHMTKPVDIERLADLLKSLLGVPRLTLAS</sequence>
<dbReference type="Pfam" id="PF02518">
    <property type="entry name" value="HATPase_c"/>
    <property type="match status" value="1"/>
</dbReference>
<dbReference type="InterPro" id="IPR000700">
    <property type="entry name" value="PAS-assoc_C"/>
</dbReference>
<evidence type="ECO:0000256" key="2">
    <source>
        <dbReference type="ARBA" id="ARBA00004429"/>
    </source>
</evidence>
<keyword evidence="4 7" id="KW-0597">Phosphoprotein</keyword>
<dbReference type="CDD" id="cd00130">
    <property type="entry name" value="PAS"/>
    <property type="match status" value="2"/>
</dbReference>
<dbReference type="InterPro" id="IPR000014">
    <property type="entry name" value="PAS"/>
</dbReference>
<evidence type="ECO:0000259" key="11">
    <source>
        <dbReference type="PROSITE" id="PS50113"/>
    </source>
</evidence>
<comment type="caution">
    <text evidence="12">The sequence shown here is derived from an EMBL/GenBank/DDBJ whole genome shotgun (WGS) entry which is preliminary data.</text>
</comment>
<dbReference type="SMART" id="SM00387">
    <property type="entry name" value="HATPase_c"/>
    <property type="match status" value="1"/>
</dbReference>
<evidence type="ECO:0000259" key="9">
    <source>
        <dbReference type="PROSITE" id="PS50110"/>
    </source>
</evidence>
<keyword evidence="13" id="KW-1185">Reference proteome</keyword>
<dbReference type="PROSITE" id="PS50110">
    <property type="entry name" value="RESPONSE_REGULATORY"/>
    <property type="match status" value="1"/>
</dbReference>
<evidence type="ECO:0000256" key="5">
    <source>
        <dbReference type="ARBA" id="ARBA00022679"/>
    </source>
</evidence>
<dbReference type="SMART" id="SM00086">
    <property type="entry name" value="PAC"/>
    <property type="match status" value="2"/>
</dbReference>
<organism evidence="12 13">
    <name type="scientific">Piscinibacter koreensis</name>
    <dbReference type="NCBI Taxonomy" id="2742824"/>
    <lineage>
        <taxon>Bacteria</taxon>
        <taxon>Pseudomonadati</taxon>
        <taxon>Pseudomonadota</taxon>
        <taxon>Betaproteobacteria</taxon>
        <taxon>Burkholderiales</taxon>
        <taxon>Sphaerotilaceae</taxon>
        <taxon>Piscinibacter</taxon>
    </lineage>
</organism>
<evidence type="ECO:0000259" key="8">
    <source>
        <dbReference type="PROSITE" id="PS50109"/>
    </source>
</evidence>
<dbReference type="InterPro" id="IPR003594">
    <property type="entry name" value="HATPase_dom"/>
</dbReference>
<dbReference type="Gene3D" id="1.10.287.130">
    <property type="match status" value="1"/>
</dbReference>
<dbReference type="AlphaFoldDB" id="A0A7Y6NKX7"/>
<evidence type="ECO:0000256" key="7">
    <source>
        <dbReference type="PROSITE-ProRule" id="PRU00169"/>
    </source>
</evidence>
<comment type="subcellular location">
    <subcellularLocation>
        <location evidence="2">Cell inner membrane</location>
        <topology evidence="2">Multi-pass membrane protein</topology>
    </subcellularLocation>
</comment>
<dbReference type="PANTHER" id="PTHR43047:SF72">
    <property type="entry name" value="OSMOSENSING HISTIDINE PROTEIN KINASE SLN1"/>
    <property type="match status" value="1"/>
</dbReference>
<evidence type="ECO:0000313" key="13">
    <source>
        <dbReference type="Proteomes" id="UP000529637"/>
    </source>
</evidence>
<feature type="domain" description="Response regulatory" evidence="9">
    <location>
        <begin position="495"/>
        <end position="610"/>
    </location>
</feature>
<dbReference type="EC" id="2.7.13.3" evidence="3"/>
<dbReference type="Gene3D" id="3.30.450.20">
    <property type="entry name" value="PAS domain"/>
    <property type="match status" value="2"/>
</dbReference>
<keyword evidence="6" id="KW-0418">Kinase</keyword>
<dbReference type="SUPFAM" id="SSF47384">
    <property type="entry name" value="Homodimeric domain of signal transducing histidine kinase"/>
    <property type="match status" value="1"/>
</dbReference>
<protein>
    <recommendedName>
        <fullName evidence="3">histidine kinase</fullName>
        <ecNumber evidence="3">2.7.13.3</ecNumber>
    </recommendedName>
</protein>
<dbReference type="Gene3D" id="3.30.565.10">
    <property type="entry name" value="Histidine kinase-like ATPase, C-terminal domain"/>
    <property type="match status" value="1"/>
</dbReference>
<feature type="domain" description="PAS" evidence="10">
    <location>
        <begin position="122"/>
        <end position="175"/>
    </location>
</feature>
<dbReference type="SUPFAM" id="SSF55874">
    <property type="entry name" value="ATPase domain of HSP90 chaperone/DNA topoisomerase II/histidine kinase"/>
    <property type="match status" value="1"/>
</dbReference>
<gene>
    <name evidence="12" type="ORF">HQN59_04985</name>
</gene>
<name>A0A7Y6NKX7_9BURK</name>
<dbReference type="SMART" id="SM00091">
    <property type="entry name" value="PAS"/>
    <property type="match status" value="2"/>
</dbReference>
<dbReference type="Pfam" id="PF00512">
    <property type="entry name" value="HisKA"/>
    <property type="match status" value="1"/>
</dbReference>
<keyword evidence="5" id="KW-0808">Transferase</keyword>
<evidence type="ECO:0000256" key="6">
    <source>
        <dbReference type="ARBA" id="ARBA00022777"/>
    </source>
</evidence>
<dbReference type="SUPFAM" id="SSF52172">
    <property type="entry name" value="CheY-like"/>
    <property type="match status" value="1"/>
</dbReference>
<dbReference type="GO" id="GO:0009927">
    <property type="term" value="F:histidine phosphotransfer kinase activity"/>
    <property type="evidence" value="ECO:0007669"/>
    <property type="project" value="TreeGrafter"/>
</dbReference>
<dbReference type="SMART" id="SM00388">
    <property type="entry name" value="HisKA"/>
    <property type="match status" value="1"/>
</dbReference>
<dbReference type="InterPro" id="IPR001789">
    <property type="entry name" value="Sig_transdc_resp-reg_receiver"/>
</dbReference>
<dbReference type="Proteomes" id="UP000529637">
    <property type="component" value="Unassembled WGS sequence"/>
</dbReference>
<evidence type="ECO:0000313" key="12">
    <source>
        <dbReference type="EMBL" id="NUZ05113.1"/>
    </source>
</evidence>
<dbReference type="PRINTS" id="PR00344">
    <property type="entry name" value="BCTRLSENSOR"/>
</dbReference>
<dbReference type="InterPro" id="IPR004358">
    <property type="entry name" value="Sig_transdc_His_kin-like_C"/>
</dbReference>
<dbReference type="PROSITE" id="PS50113">
    <property type="entry name" value="PAC"/>
    <property type="match status" value="2"/>
</dbReference>
<dbReference type="FunFam" id="3.30.565.10:FF:000006">
    <property type="entry name" value="Sensor histidine kinase WalK"/>
    <property type="match status" value="1"/>
</dbReference>
<reference evidence="12 13" key="1">
    <citation type="submission" date="2020-06" db="EMBL/GenBank/DDBJ databases">
        <title>Schlegella sp. ID0723 isolated from air conditioner.</title>
        <authorList>
            <person name="Kim D.Y."/>
            <person name="Kim D.-U."/>
        </authorList>
    </citation>
    <scope>NUCLEOTIDE SEQUENCE [LARGE SCALE GENOMIC DNA]</scope>
    <source>
        <strain evidence="12 13">ID0723</strain>
    </source>
</reference>
<accession>A0A7Y6NKX7</accession>
<evidence type="ECO:0000256" key="3">
    <source>
        <dbReference type="ARBA" id="ARBA00012438"/>
    </source>
</evidence>
<dbReference type="InterPro" id="IPR003661">
    <property type="entry name" value="HisK_dim/P_dom"/>
</dbReference>
<dbReference type="CDD" id="cd00075">
    <property type="entry name" value="HATPase"/>
    <property type="match status" value="1"/>
</dbReference>
<comment type="catalytic activity">
    <reaction evidence="1">
        <text>ATP + protein L-histidine = ADP + protein N-phospho-L-histidine.</text>
        <dbReference type="EC" id="2.7.13.3"/>
    </reaction>
</comment>
<dbReference type="Pfam" id="PF13426">
    <property type="entry name" value="PAS_9"/>
    <property type="match status" value="2"/>
</dbReference>
<evidence type="ECO:0000259" key="10">
    <source>
        <dbReference type="PROSITE" id="PS50112"/>
    </source>
</evidence>
<feature type="modified residue" description="4-aspartylphosphate" evidence="7">
    <location>
        <position position="544"/>
    </location>
</feature>
<dbReference type="InterPro" id="IPR005467">
    <property type="entry name" value="His_kinase_dom"/>
</dbReference>
<dbReference type="InterPro" id="IPR036097">
    <property type="entry name" value="HisK_dim/P_sf"/>
</dbReference>
<dbReference type="NCBIfam" id="TIGR00229">
    <property type="entry name" value="sensory_box"/>
    <property type="match status" value="2"/>
</dbReference>
<dbReference type="PROSITE" id="PS50112">
    <property type="entry name" value="PAS"/>
    <property type="match status" value="2"/>
</dbReference>
<dbReference type="PROSITE" id="PS50109">
    <property type="entry name" value="HIS_KIN"/>
    <property type="match status" value="1"/>
</dbReference>
<evidence type="ECO:0000256" key="1">
    <source>
        <dbReference type="ARBA" id="ARBA00000085"/>
    </source>
</evidence>